<gene>
    <name evidence="2" type="ORF">SAMN05444422_101291</name>
</gene>
<sequence length="205" mass="20594">MNSITPDTDTDVDVDVSNGYSLSRGWRTLAIAGGVVALLGLVAMAFPLATGISLAVGLGALLVVSGVVHGVHAVTARGWGGSLWQIALAVVSVFAGIVVLANPIVGLTSLTLLLVAYLLVDGVAELWMAMRLSDQPGRLSIAASGGLSLVLAGLLWAGFPAATSWAIGLLVGVALFATGVSMSVVAVSGRRTDEPTPPAGEPRGA</sequence>
<reference evidence="3" key="1">
    <citation type="submission" date="2016-10" db="EMBL/GenBank/DDBJ databases">
        <authorList>
            <person name="Varghese N."/>
            <person name="Submissions S."/>
        </authorList>
    </citation>
    <scope>NUCLEOTIDE SEQUENCE [LARGE SCALE GENOMIC DNA]</scope>
    <source>
        <strain evidence="3">DSM 13078</strain>
    </source>
</reference>
<accession>A0A1I1DA10</accession>
<dbReference type="OrthoDB" id="163497at2157"/>
<feature type="transmembrane region" description="Helical" evidence="1">
    <location>
        <begin position="107"/>
        <end position="127"/>
    </location>
</feature>
<proteinExistence type="predicted"/>
<evidence type="ECO:0000313" key="3">
    <source>
        <dbReference type="Proteomes" id="UP000199161"/>
    </source>
</evidence>
<evidence type="ECO:0000256" key="1">
    <source>
        <dbReference type="SAM" id="Phobius"/>
    </source>
</evidence>
<dbReference type="InterPro" id="IPR052712">
    <property type="entry name" value="Acid_resist_chaperone_HdeD"/>
</dbReference>
<dbReference type="EMBL" id="FOKW01000001">
    <property type="protein sequence ID" value="SFB69918.1"/>
    <property type="molecule type" value="Genomic_DNA"/>
</dbReference>
<protein>
    <submittedName>
        <fullName evidence="2">Uncharacterized membrane protein HdeD, DUF308 family</fullName>
    </submittedName>
</protein>
<feature type="transmembrane region" description="Helical" evidence="1">
    <location>
        <begin position="28"/>
        <end position="46"/>
    </location>
</feature>
<organism evidence="2 3">
    <name type="scientific">Natronobacterium haloterrestre</name>
    <name type="common">Halobiforma haloterrestris</name>
    <dbReference type="NCBI Taxonomy" id="148448"/>
    <lineage>
        <taxon>Archaea</taxon>
        <taxon>Methanobacteriati</taxon>
        <taxon>Methanobacteriota</taxon>
        <taxon>Stenosarchaea group</taxon>
        <taxon>Halobacteria</taxon>
        <taxon>Halobacteriales</taxon>
        <taxon>Natrialbaceae</taxon>
        <taxon>Natronobacterium</taxon>
    </lineage>
</organism>
<feature type="transmembrane region" description="Helical" evidence="1">
    <location>
        <begin position="83"/>
        <end position="101"/>
    </location>
</feature>
<dbReference type="PANTHER" id="PTHR34989">
    <property type="entry name" value="PROTEIN HDED"/>
    <property type="match status" value="1"/>
</dbReference>
<dbReference type="PANTHER" id="PTHR34989:SF1">
    <property type="entry name" value="PROTEIN HDED"/>
    <property type="match status" value="1"/>
</dbReference>
<dbReference type="RefSeq" id="WP_089784716.1">
    <property type="nucleotide sequence ID" value="NZ_FOKW01000001.1"/>
</dbReference>
<evidence type="ECO:0000313" key="2">
    <source>
        <dbReference type="EMBL" id="SFB69918.1"/>
    </source>
</evidence>
<keyword evidence="3" id="KW-1185">Reference proteome</keyword>
<dbReference type="Proteomes" id="UP000199161">
    <property type="component" value="Unassembled WGS sequence"/>
</dbReference>
<keyword evidence="1" id="KW-0472">Membrane</keyword>
<name>A0A1I1DA10_NATHA</name>
<keyword evidence="1" id="KW-1133">Transmembrane helix</keyword>
<dbReference type="Pfam" id="PF03729">
    <property type="entry name" value="DUF308"/>
    <property type="match status" value="2"/>
</dbReference>
<feature type="transmembrane region" description="Helical" evidence="1">
    <location>
        <begin position="139"/>
        <end position="159"/>
    </location>
</feature>
<dbReference type="InterPro" id="IPR005325">
    <property type="entry name" value="DUF308_memb"/>
</dbReference>
<dbReference type="GO" id="GO:0005886">
    <property type="term" value="C:plasma membrane"/>
    <property type="evidence" value="ECO:0007669"/>
    <property type="project" value="TreeGrafter"/>
</dbReference>
<dbReference type="AlphaFoldDB" id="A0A1I1DA10"/>
<feature type="transmembrane region" description="Helical" evidence="1">
    <location>
        <begin position="52"/>
        <end position="71"/>
    </location>
</feature>
<feature type="transmembrane region" description="Helical" evidence="1">
    <location>
        <begin position="165"/>
        <end position="187"/>
    </location>
</feature>
<keyword evidence="1" id="KW-0812">Transmembrane</keyword>